<protein>
    <submittedName>
        <fullName evidence="6">FTR1 family protein</fullName>
    </submittedName>
</protein>
<accession>T0CVV7</accession>
<evidence type="ECO:0000313" key="7">
    <source>
        <dbReference type="Proteomes" id="UP000829401"/>
    </source>
</evidence>
<comment type="subcellular location">
    <subcellularLocation>
        <location evidence="1">Membrane</location>
        <topology evidence="1">Multi-pass membrane protein</topology>
    </subcellularLocation>
</comment>
<gene>
    <name evidence="6" type="ORF">K1I37_06905</name>
</gene>
<keyword evidence="5" id="KW-0472">Membrane</keyword>
<evidence type="ECO:0000256" key="2">
    <source>
        <dbReference type="ARBA" id="ARBA00008333"/>
    </source>
</evidence>
<keyword evidence="3" id="KW-0812">Transmembrane</keyword>
<dbReference type="KEGG" id="aaco:K1I37_06905"/>
<comment type="similarity">
    <text evidence="2">Belongs to the oxidase-dependent Fe transporter (OFeT) (TC 9.A.10.1) family.</text>
</comment>
<dbReference type="InterPro" id="IPR004923">
    <property type="entry name" value="FTR1/Fip1/EfeU"/>
</dbReference>
<dbReference type="GO" id="GO:0015093">
    <property type="term" value="F:ferrous iron transmembrane transporter activity"/>
    <property type="evidence" value="ECO:0007669"/>
    <property type="project" value="TreeGrafter"/>
</dbReference>
<evidence type="ECO:0000256" key="5">
    <source>
        <dbReference type="ARBA" id="ARBA00023136"/>
    </source>
</evidence>
<dbReference type="AlphaFoldDB" id="T0CVV7"/>
<dbReference type="STRING" id="1356854.N007_12475"/>
<dbReference type="eggNOG" id="COG0672">
    <property type="taxonomic scope" value="Bacteria"/>
</dbReference>
<accession>A0A9E7CZH8</accession>
<dbReference type="OrthoDB" id="8215804at2"/>
<organism evidence="6 7">
    <name type="scientific">Alicyclobacillus acidoterrestris (strain ATCC 49025 / DSM 3922 / CIP 106132 / NCIMB 13137 / GD3B)</name>
    <dbReference type="NCBI Taxonomy" id="1356854"/>
    <lineage>
        <taxon>Bacteria</taxon>
        <taxon>Bacillati</taxon>
        <taxon>Bacillota</taxon>
        <taxon>Bacilli</taxon>
        <taxon>Bacillales</taxon>
        <taxon>Alicyclobacillaceae</taxon>
        <taxon>Alicyclobacillus</taxon>
    </lineage>
</organism>
<evidence type="ECO:0000256" key="3">
    <source>
        <dbReference type="ARBA" id="ARBA00022692"/>
    </source>
</evidence>
<dbReference type="RefSeq" id="WP_021297552.1">
    <property type="nucleotide sequence ID" value="NZ_AURB01000156.1"/>
</dbReference>
<evidence type="ECO:0000256" key="4">
    <source>
        <dbReference type="ARBA" id="ARBA00022989"/>
    </source>
</evidence>
<dbReference type="PANTHER" id="PTHR31632:SF2">
    <property type="entry name" value="PLASMA MEMBRANE IRON PERMEASE"/>
    <property type="match status" value="1"/>
</dbReference>
<reference evidence="7" key="1">
    <citation type="journal article" date="2022" name="G3 (Bethesda)">
        <title>Unveiling the complete genome sequence of Alicyclobacillus acidoterrestris DSM 3922T, a taint-producing strain.</title>
        <authorList>
            <person name="Leonardo I.C."/>
            <person name="Barreto Crespo M.T."/>
            <person name="Gaspar F.B."/>
        </authorList>
    </citation>
    <scope>NUCLEOTIDE SEQUENCE [LARGE SCALE GENOMIC DNA]</scope>
    <source>
        <strain evidence="7">DSM 3922</strain>
    </source>
</reference>
<sequence>MVHTVQKTLGIRRLLVLAAAVIVVGVLVWQGVTANGNPDPTNKHLSHGAAIVDTGILVFREGLETILVLSAITASLIRTRQVYWRPISSGAGLAFAATIVTWFVVVGIISLVGQTTPELDIQAGTGLLAIIVLLIVMNWFFHRIYWTGWISMHNRKKKEIITTLESSSESGADSSALETAKSVAYKGLLVLGFTSVYREGFEVDLFLQSTRMQLGSGVVVIGAAIGLFLSLIVAVLTFLAHRKLPYKKMLVLTGVMLGVVLLVMVGEQIQEMQLAGWMGTTTIPVHIPDWVGLWFCVFNNVQGIIAQIIAALFVIGSYFGAQYARVWKPRRQHAKNATA</sequence>
<evidence type="ECO:0000256" key="1">
    <source>
        <dbReference type="ARBA" id="ARBA00004141"/>
    </source>
</evidence>
<dbReference type="PANTHER" id="PTHR31632">
    <property type="entry name" value="IRON TRANSPORTER FTH1"/>
    <property type="match status" value="1"/>
</dbReference>
<dbReference type="Proteomes" id="UP000829401">
    <property type="component" value="Chromosome"/>
</dbReference>
<evidence type="ECO:0000313" key="6">
    <source>
        <dbReference type="EMBL" id="UNO50196.1"/>
    </source>
</evidence>
<keyword evidence="7" id="KW-1185">Reference proteome</keyword>
<dbReference type="GO" id="GO:0033573">
    <property type="term" value="C:high-affinity iron permease complex"/>
    <property type="evidence" value="ECO:0007669"/>
    <property type="project" value="InterPro"/>
</dbReference>
<proteinExistence type="inferred from homology"/>
<keyword evidence="4" id="KW-1133">Transmembrane helix</keyword>
<name>T0CVV7_ALIAG</name>
<dbReference type="Pfam" id="PF03239">
    <property type="entry name" value="FTR1"/>
    <property type="match status" value="2"/>
</dbReference>
<dbReference type="EMBL" id="CP080467">
    <property type="protein sequence ID" value="UNO50196.1"/>
    <property type="molecule type" value="Genomic_DNA"/>
</dbReference>